<keyword evidence="10" id="KW-0739">Sodium transport</keyword>
<dbReference type="Proteomes" id="UP000316714">
    <property type="component" value="Unassembled WGS sequence"/>
</dbReference>
<dbReference type="InterPro" id="IPR038377">
    <property type="entry name" value="Na/Glc_symporter_sf"/>
</dbReference>
<keyword evidence="9 12" id="KW-0472">Membrane</keyword>
<dbReference type="OrthoDB" id="9810181at2"/>
<feature type="transmembrane region" description="Helical" evidence="12">
    <location>
        <begin position="232"/>
        <end position="252"/>
    </location>
</feature>
<comment type="similarity">
    <text evidence="2 11">Belongs to the sodium:solute symporter (SSF) (TC 2.A.21) family.</text>
</comment>
<dbReference type="Gene3D" id="1.20.1730.10">
    <property type="entry name" value="Sodium/glucose cotransporter"/>
    <property type="match status" value="1"/>
</dbReference>
<dbReference type="PANTHER" id="PTHR42985">
    <property type="entry name" value="SODIUM-COUPLED MONOCARBOXYLATE TRANSPORTER"/>
    <property type="match status" value="1"/>
</dbReference>
<dbReference type="InterPro" id="IPR001734">
    <property type="entry name" value="Na/solute_symporter"/>
</dbReference>
<dbReference type="EMBL" id="SIHJ01000001">
    <property type="protein sequence ID" value="TWT37434.1"/>
    <property type="molecule type" value="Genomic_DNA"/>
</dbReference>
<protein>
    <submittedName>
        <fullName evidence="13">Sodium/glucose cotransporter</fullName>
    </submittedName>
</protein>
<feature type="transmembrane region" description="Helical" evidence="12">
    <location>
        <begin position="273"/>
        <end position="301"/>
    </location>
</feature>
<evidence type="ECO:0000256" key="8">
    <source>
        <dbReference type="ARBA" id="ARBA00023065"/>
    </source>
</evidence>
<feature type="transmembrane region" description="Helical" evidence="12">
    <location>
        <begin position="48"/>
        <end position="73"/>
    </location>
</feature>
<organism evidence="13 14">
    <name type="scientific">Posidoniimonas corsicana</name>
    <dbReference type="NCBI Taxonomy" id="1938618"/>
    <lineage>
        <taxon>Bacteria</taxon>
        <taxon>Pseudomonadati</taxon>
        <taxon>Planctomycetota</taxon>
        <taxon>Planctomycetia</taxon>
        <taxon>Pirellulales</taxon>
        <taxon>Lacipirellulaceae</taxon>
        <taxon>Posidoniimonas</taxon>
    </lineage>
</organism>
<keyword evidence="3" id="KW-0813">Transport</keyword>
<feature type="transmembrane region" description="Helical" evidence="12">
    <location>
        <begin position="188"/>
        <end position="204"/>
    </location>
</feature>
<evidence type="ECO:0000256" key="7">
    <source>
        <dbReference type="ARBA" id="ARBA00023053"/>
    </source>
</evidence>
<feature type="transmembrane region" description="Helical" evidence="12">
    <location>
        <begin position="406"/>
        <end position="430"/>
    </location>
</feature>
<feature type="transmembrane region" description="Helical" evidence="12">
    <location>
        <begin position="461"/>
        <end position="480"/>
    </location>
</feature>
<evidence type="ECO:0000256" key="6">
    <source>
        <dbReference type="ARBA" id="ARBA00022989"/>
    </source>
</evidence>
<evidence type="ECO:0000313" key="14">
    <source>
        <dbReference type="Proteomes" id="UP000316714"/>
    </source>
</evidence>
<feature type="transmembrane region" description="Helical" evidence="12">
    <location>
        <begin position="161"/>
        <end position="181"/>
    </location>
</feature>
<evidence type="ECO:0000256" key="4">
    <source>
        <dbReference type="ARBA" id="ARBA00022475"/>
    </source>
</evidence>
<comment type="caution">
    <text evidence="13">The sequence shown here is derived from an EMBL/GenBank/DDBJ whole genome shotgun (WGS) entry which is preliminary data.</text>
</comment>
<evidence type="ECO:0000256" key="11">
    <source>
        <dbReference type="RuleBase" id="RU362091"/>
    </source>
</evidence>
<name>A0A5C5VFL4_9BACT</name>
<sequence precursor="true">MPHTTIPLLDWLIIVCYLAGSTAIGLFASKAPKSAEGYLVGGRHLSWWMLLLSIVATETSTVTFLSLPAKSFLDGGNLTFLQLTFGYITGRLLLTWLVLPIFFSGSYLTAYEVLQNTFGKNVRSFVSLLFLVMRNSADGLRLLLTGLLIGEATGFDFNVCVLVLAVCTAIYAGVGGVASVVINDCLQFAMYMIGAAVVMTMLLTDAPGGSGEVWRFAGETGRLRLFDFDPSIFTSSITFWSGLIGGATLTMASHGADHMMVQRYLCARSQRQAGWAVGLSGPVVALQFTLFLMIGIGLAYWQSAGALGYDVTRGDQALIGFVVHKLGVGLRGLVIAAVLAASMSTLSSSLNASAGVLVSDLGKRFLPDMTDRGMLFGAKVATFVFAAVQAGVAIGAYYSLAPDSAVIDAVLGIAGFSTGIVLGVFLLGAVLGRASEAAGMIGITLGLACCCYAKFGINVSWPWFSLIGASVTFVVGYLVAQATPPEPEPS</sequence>
<reference evidence="13 14" key="1">
    <citation type="submission" date="2019-02" db="EMBL/GenBank/DDBJ databases">
        <title>Deep-cultivation of Planctomycetes and their phenomic and genomic characterization uncovers novel biology.</title>
        <authorList>
            <person name="Wiegand S."/>
            <person name="Jogler M."/>
            <person name="Boedeker C."/>
            <person name="Pinto D."/>
            <person name="Vollmers J."/>
            <person name="Rivas-Marin E."/>
            <person name="Kohn T."/>
            <person name="Peeters S.H."/>
            <person name="Heuer A."/>
            <person name="Rast P."/>
            <person name="Oberbeckmann S."/>
            <person name="Bunk B."/>
            <person name="Jeske O."/>
            <person name="Meyerdierks A."/>
            <person name="Storesund J.E."/>
            <person name="Kallscheuer N."/>
            <person name="Luecker S."/>
            <person name="Lage O.M."/>
            <person name="Pohl T."/>
            <person name="Merkel B.J."/>
            <person name="Hornburger P."/>
            <person name="Mueller R.-W."/>
            <person name="Bruemmer F."/>
            <person name="Labrenz M."/>
            <person name="Spormann A.M."/>
            <person name="Op Den Camp H."/>
            <person name="Overmann J."/>
            <person name="Amann R."/>
            <person name="Jetten M.S.M."/>
            <person name="Mascher T."/>
            <person name="Medema M.H."/>
            <person name="Devos D.P."/>
            <person name="Kaster A.-K."/>
            <person name="Ovreas L."/>
            <person name="Rohde M."/>
            <person name="Galperin M.Y."/>
            <person name="Jogler C."/>
        </authorList>
    </citation>
    <scope>NUCLEOTIDE SEQUENCE [LARGE SCALE GENOMIC DNA]</scope>
    <source>
        <strain evidence="13 14">KOR34</strain>
    </source>
</reference>
<dbReference type="GO" id="GO:0015293">
    <property type="term" value="F:symporter activity"/>
    <property type="evidence" value="ECO:0007669"/>
    <property type="project" value="TreeGrafter"/>
</dbReference>
<keyword evidence="6 12" id="KW-1133">Transmembrane helix</keyword>
<evidence type="ECO:0000256" key="5">
    <source>
        <dbReference type="ARBA" id="ARBA00022692"/>
    </source>
</evidence>
<keyword evidence="4" id="KW-1003">Cell membrane</keyword>
<feature type="transmembrane region" description="Helical" evidence="12">
    <location>
        <begin position="380"/>
        <end position="400"/>
    </location>
</feature>
<evidence type="ECO:0000256" key="10">
    <source>
        <dbReference type="ARBA" id="ARBA00023201"/>
    </source>
</evidence>
<feature type="transmembrane region" description="Helical" evidence="12">
    <location>
        <begin position="126"/>
        <end position="149"/>
    </location>
</feature>
<dbReference type="PROSITE" id="PS50283">
    <property type="entry name" value="NA_SOLUT_SYMP_3"/>
    <property type="match status" value="1"/>
</dbReference>
<keyword evidence="5 12" id="KW-0812">Transmembrane</keyword>
<keyword evidence="8" id="KW-0406">Ion transport</keyword>
<dbReference type="AlphaFoldDB" id="A0A5C5VFL4"/>
<evidence type="ECO:0000256" key="2">
    <source>
        <dbReference type="ARBA" id="ARBA00006434"/>
    </source>
</evidence>
<evidence type="ECO:0000256" key="12">
    <source>
        <dbReference type="SAM" id="Phobius"/>
    </source>
</evidence>
<proteinExistence type="inferred from homology"/>
<dbReference type="Pfam" id="PF00474">
    <property type="entry name" value="SSF"/>
    <property type="match status" value="1"/>
</dbReference>
<dbReference type="GO" id="GO:0005886">
    <property type="term" value="C:plasma membrane"/>
    <property type="evidence" value="ECO:0007669"/>
    <property type="project" value="UniProtKB-SubCell"/>
</dbReference>
<evidence type="ECO:0000313" key="13">
    <source>
        <dbReference type="EMBL" id="TWT37434.1"/>
    </source>
</evidence>
<accession>A0A5C5VFL4</accession>
<feature type="transmembrane region" description="Helical" evidence="12">
    <location>
        <begin position="6"/>
        <end position="28"/>
    </location>
</feature>
<evidence type="ECO:0000256" key="9">
    <source>
        <dbReference type="ARBA" id="ARBA00023136"/>
    </source>
</evidence>
<keyword evidence="14" id="KW-1185">Reference proteome</keyword>
<keyword evidence="7" id="KW-0915">Sodium</keyword>
<dbReference type="GO" id="GO:0006814">
    <property type="term" value="P:sodium ion transport"/>
    <property type="evidence" value="ECO:0007669"/>
    <property type="project" value="UniProtKB-KW"/>
</dbReference>
<feature type="transmembrane region" description="Helical" evidence="12">
    <location>
        <begin position="93"/>
        <end position="114"/>
    </location>
</feature>
<comment type="subcellular location">
    <subcellularLocation>
        <location evidence="1">Cell membrane</location>
        <topology evidence="1">Multi-pass membrane protein</topology>
    </subcellularLocation>
</comment>
<gene>
    <name evidence="13" type="primary">sglT_4</name>
    <name evidence="13" type="ORF">KOR34_23840</name>
</gene>
<dbReference type="PANTHER" id="PTHR42985:SF47">
    <property type="entry name" value="INTEGRAL MEMBRANE TRANSPORT PROTEIN"/>
    <property type="match status" value="1"/>
</dbReference>
<evidence type="ECO:0000256" key="3">
    <source>
        <dbReference type="ARBA" id="ARBA00022448"/>
    </source>
</evidence>
<evidence type="ECO:0000256" key="1">
    <source>
        <dbReference type="ARBA" id="ARBA00004651"/>
    </source>
</evidence>
<dbReference type="RefSeq" id="WP_146564771.1">
    <property type="nucleotide sequence ID" value="NZ_SIHJ01000001.1"/>
</dbReference>
<dbReference type="InterPro" id="IPR051163">
    <property type="entry name" value="Sodium:Solute_Symporter_SSF"/>
</dbReference>